<reference evidence="2" key="2">
    <citation type="submission" date="2015-01" db="EMBL/GenBank/DDBJ databases">
        <title>Evolutionary Origins and Diversification of the Mycorrhizal Mutualists.</title>
        <authorList>
            <consortium name="DOE Joint Genome Institute"/>
            <consortium name="Mycorrhizal Genomics Consortium"/>
            <person name="Kohler A."/>
            <person name="Kuo A."/>
            <person name="Nagy L.G."/>
            <person name="Floudas D."/>
            <person name="Copeland A."/>
            <person name="Barry K.W."/>
            <person name="Cichocki N."/>
            <person name="Veneault-Fourrey C."/>
            <person name="LaButti K."/>
            <person name="Lindquist E.A."/>
            <person name="Lipzen A."/>
            <person name="Lundell T."/>
            <person name="Morin E."/>
            <person name="Murat C."/>
            <person name="Riley R."/>
            <person name="Ohm R."/>
            <person name="Sun H."/>
            <person name="Tunlid A."/>
            <person name="Henrissat B."/>
            <person name="Grigoriev I.V."/>
            <person name="Hibbett D.S."/>
            <person name="Martin F."/>
        </authorList>
    </citation>
    <scope>NUCLEOTIDE SEQUENCE [LARGE SCALE GENOMIC DNA]</scope>
    <source>
        <strain evidence="2">Ve08.2h10</strain>
    </source>
</reference>
<dbReference type="EMBL" id="KN827489">
    <property type="protein sequence ID" value="KIK76441.1"/>
    <property type="molecule type" value="Genomic_DNA"/>
</dbReference>
<organism evidence="1 2">
    <name type="scientific">Paxillus rubicundulus Ve08.2h10</name>
    <dbReference type="NCBI Taxonomy" id="930991"/>
    <lineage>
        <taxon>Eukaryota</taxon>
        <taxon>Fungi</taxon>
        <taxon>Dikarya</taxon>
        <taxon>Basidiomycota</taxon>
        <taxon>Agaricomycotina</taxon>
        <taxon>Agaricomycetes</taxon>
        <taxon>Agaricomycetidae</taxon>
        <taxon>Boletales</taxon>
        <taxon>Paxilineae</taxon>
        <taxon>Paxillaceae</taxon>
        <taxon>Paxillus</taxon>
    </lineage>
</organism>
<name>A0A0D0CZ09_9AGAM</name>
<dbReference type="InParanoid" id="A0A0D0CZ09"/>
<protein>
    <submittedName>
        <fullName evidence="1">Uncharacterized protein</fullName>
    </submittedName>
</protein>
<dbReference type="AlphaFoldDB" id="A0A0D0CZ09"/>
<evidence type="ECO:0000313" key="2">
    <source>
        <dbReference type="Proteomes" id="UP000054538"/>
    </source>
</evidence>
<proteinExistence type="predicted"/>
<reference evidence="1 2" key="1">
    <citation type="submission" date="2014-04" db="EMBL/GenBank/DDBJ databases">
        <authorList>
            <consortium name="DOE Joint Genome Institute"/>
            <person name="Kuo A."/>
            <person name="Kohler A."/>
            <person name="Jargeat P."/>
            <person name="Nagy L.G."/>
            <person name="Floudas D."/>
            <person name="Copeland A."/>
            <person name="Barry K.W."/>
            <person name="Cichocki N."/>
            <person name="Veneault-Fourrey C."/>
            <person name="LaButti K."/>
            <person name="Lindquist E.A."/>
            <person name="Lipzen A."/>
            <person name="Lundell T."/>
            <person name="Morin E."/>
            <person name="Murat C."/>
            <person name="Sun H."/>
            <person name="Tunlid A."/>
            <person name="Henrissat B."/>
            <person name="Grigoriev I.V."/>
            <person name="Hibbett D.S."/>
            <person name="Martin F."/>
            <person name="Nordberg H.P."/>
            <person name="Cantor M.N."/>
            <person name="Hua S.X."/>
        </authorList>
    </citation>
    <scope>NUCLEOTIDE SEQUENCE [LARGE SCALE GENOMIC DNA]</scope>
    <source>
        <strain evidence="1 2">Ve08.2h10</strain>
    </source>
</reference>
<dbReference type="HOGENOM" id="CLU_2386834_0_0_1"/>
<dbReference type="Proteomes" id="UP000054538">
    <property type="component" value="Unassembled WGS sequence"/>
</dbReference>
<sequence>MGSCTSWRVLSRWGSNRVVHRTEKDPLPHRPTGQRRQHACVCSAAQSLNISDIMQRSVRFTGSKTPTIRNTVKLFTPLLTSIRRRARFPLQISS</sequence>
<evidence type="ECO:0000313" key="1">
    <source>
        <dbReference type="EMBL" id="KIK76441.1"/>
    </source>
</evidence>
<accession>A0A0D0CZ09</accession>
<gene>
    <name evidence="1" type="ORF">PAXRUDRAFT_429131</name>
</gene>
<keyword evidence="2" id="KW-1185">Reference proteome</keyword>